<dbReference type="NCBIfam" id="TIGR02452">
    <property type="entry name" value="TIGR02452 family protein"/>
    <property type="match status" value="2"/>
</dbReference>
<proteinExistence type="predicted"/>
<evidence type="ECO:0000313" key="4">
    <source>
        <dbReference type="Proteomes" id="UP001498421"/>
    </source>
</evidence>
<accession>A0ABR1I8D8</accession>
<reference evidence="3 4" key="1">
    <citation type="journal article" date="2025" name="Microbiol. Resour. Announc.">
        <title>Draft genome sequences for Neonectria magnoliae and Neonectria punicea, canker pathogens of Liriodendron tulipifera and Acer saccharum in West Virginia.</title>
        <authorList>
            <person name="Petronek H.M."/>
            <person name="Kasson M.T."/>
            <person name="Metheny A.M."/>
            <person name="Stauder C.M."/>
            <person name="Lovett B."/>
            <person name="Lynch S.C."/>
            <person name="Garnas J.R."/>
            <person name="Kasson L.R."/>
            <person name="Stajich J.E."/>
        </authorList>
    </citation>
    <scope>NUCLEOTIDE SEQUENCE [LARGE SCALE GENOMIC DNA]</scope>
    <source>
        <strain evidence="3 4">NRRL 64651</strain>
    </source>
</reference>
<name>A0ABR1I8D8_9HYPO</name>
<evidence type="ECO:0000313" key="3">
    <source>
        <dbReference type="EMBL" id="KAK7429289.1"/>
    </source>
</evidence>
<dbReference type="InterPro" id="IPR043472">
    <property type="entry name" value="Macro_dom-like"/>
</dbReference>
<dbReference type="InterPro" id="IPR012664">
    <property type="entry name" value="CHP02452"/>
</dbReference>
<feature type="compositionally biased region" description="Polar residues" evidence="1">
    <location>
        <begin position="1"/>
        <end position="12"/>
    </location>
</feature>
<dbReference type="PANTHER" id="PTHR35596">
    <property type="entry name" value="DUF2263 DOMAIN-CONTAINING PROTEIN"/>
    <property type="match status" value="1"/>
</dbReference>
<feature type="domain" description="Microbial-type PARG catalytic" evidence="2">
    <location>
        <begin position="99"/>
        <end position="207"/>
    </location>
</feature>
<feature type="compositionally biased region" description="Low complexity" evidence="1">
    <location>
        <begin position="29"/>
        <end position="51"/>
    </location>
</feature>
<comment type="caution">
    <text evidence="3">The sequence shown here is derived from an EMBL/GenBank/DDBJ whole genome shotgun (WGS) entry which is preliminary data.</text>
</comment>
<feature type="region of interest" description="Disordered" evidence="1">
    <location>
        <begin position="1"/>
        <end position="69"/>
    </location>
</feature>
<dbReference type="InterPro" id="IPR019261">
    <property type="entry name" value="PARG_cat_microbial"/>
</dbReference>
<dbReference type="Proteomes" id="UP001498421">
    <property type="component" value="Unassembled WGS sequence"/>
</dbReference>
<dbReference type="Gene3D" id="3.40.220.10">
    <property type="entry name" value="Leucine Aminopeptidase, subunit E, domain 1"/>
    <property type="match status" value="1"/>
</dbReference>
<dbReference type="EMBL" id="JAZAVK010000030">
    <property type="protein sequence ID" value="KAK7429289.1"/>
    <property type="molecule type" value="Genomic_DNA"/>
</dbReference>
<dbReference type="Pfam" id="PF10021">
    <property type="entry name" value="PARG_cat_microb"/>
    <property type="match status" value="1"/>
</dbReference>
<sequence>MASPSDQRTLDSWLSRKPPPKPSAPKPSSPENAASSSSSSAAVAAPASQPSRDSTSSRNRHKGSFRRGAELAAVAKETRTVLPDILQELPNVHASRSEALYDDSLPRLKSADCPRRTPTRKTAIKIINDDAWNTAITLAASKTPASGRVAVLNMASNISPGGGWLKGALAQEEALCYRSSLYLSLHRRYYPWKQRMGIYTPDVVVIRSDQDSGHKLLVPNVNVEDLPIMSVLSIAGLRRPPVDNITLDTGSSIVQKMVYSRPSDRELTKTKMRLCLRMAAHRDHGLLVLGALGCGAFRNPPREVANCWLEVLKETEFAGGWWEEVWFAVFDRRNEGNFEIFEEILGDVEV</sequence>
<dbReference type="SUPFAM" id="SSF52949">
    <property type="entry name" value="Macro domain-like"/>
    <property type="match status" value="1"/>
</dbReference>
<dbReference type="PANTHER" id="PTHR35596:SF1">
    <property type="entry name" value="MICROBIAL-TYPE PARG CATALYTIC DOMAIN-CONTAINING PROTEIN"/>
    <property type="match status" value="1"/>
</dbReference>
<evidence type="ECO:0000256" key="1">
    <source>
        <dbReference type="SAM" id="MobiDB-lite"/>
    </source>
</evidence>
<gene>
    <name evidence="3" type="ORF">QQZ08_004100</name>
</gene>
<evidence type="ECO:0000259" key="2">
    <source>
        <dbReference type="Pfam" id="PF10021"/>
    </source>
</evidence>
<protein>
    <recommendedName>
        <fullName evidence="2">Microbial-type PARG catalytic domain-containing protein</fullName>
    </recommendedName>
</protein>
<organism evidence="3 4">
    <name type="scientific">Neonectria magnoliae</name>
    <dbReference type="NCBI Taxonomy" id="2732573"/>
    <lineage>
        <taxon>Eukaryota</taxon>
        <taxon>Fungi</taxon>
        <taxon>Dikarya</taxon>
        <taxon>Ascomycota</taxon>
        <taxon>Pezizomycotina</taxon>
        <taxon>Sordariomycetes</taxon>
        <taxon>Hypocreomycetidae</taxon>
        <taxon>Hypocreales</taxon>
        <taxon>Nectriaceae</taxon>
        <taxon>Neonectria</taxon>
    </lineage>
</organism>
<keyword evidence="4" id="KW-1185">Reference proteome</keyword>